<feature type="signal peptide" evidence="1">
    <location>
        <begin position="1"/>
        <end position="23"/>
    </location>
</feature>
<feature type="chain" id="PRO_5039447390" evidence="1">
    <location>
        <begin position="24"/>
        <end position="513"/>
    </location>
</feature>
<keyword evidence="1" id="KW-0732">Signal</keyword>
<protein>
    <submittedName>
        <fullName evidence="3">Fibronectin type III domain-containing protein</fullName>
    </submittedName>
</protein>
<proteinExistence type="predicted"/>
<reference evidence="3" key="2">
    <citation type="journal article" date="2021" name="PeerJ">
        <title>Extensive microbial diversity within the chicken gut microbiome revealed by metagenomics and culture.</title>
        <authorList>
            <person name="Gilroy R."/>
            <person name="Ravi A."/>
            <person name="Getino M."/>
            <person name="Pursley I."/>
            <person name="Horton D.L."/>
            <person name="Alikhan N.F."/>
            <person name="Baker D."/>
            <person name="Gharbi K."/>
            <person name="Hall N."/>
            <person name="Watson M."/>
            <person name="Adriaenssens E.M."/>
            <person name="Foster-Nyarko E."/>
            <person name="Jarju S."/>
            <person name="Secka A."/>
            <person name="Antonio M."/>
            <person name="Oren A."/>
            <person name="Chaudhuri R.R."/>
            <person name="La Ragione R."/>
            <person name="Hildebrand F."/>
            <person name="Pallen M.J."/>
        </authorList>
    </citation>
    <scope>NUCLEOTIDE SEQUENCE</scope>
    <source>
        <strain evidence="3">G3-3990</strain>
    </source>
</reference>
<accession>A0A9D9HT93</accession>
<organism evidence="3 4">
    <name type="scientific">Candidatus Gallipaludibacter merdavium</name>
    <dbReference type="NCBI Taxonomy" id="2840839"/>
    <lineage>
        <taxon>Bacteria</taxon>
        <taxon>Pseudomonadati</taxon>
        <taxon>Bacteroidota</taxon>
        <taxon>Bacteroidia</taxon>
        <taxon>Bacteroidales</taxon>
        <taxon>Candidatus Gallipaludibacter</taxon>
    </lineage>
</organism>
<dbReference type="Gene3D" id="2.60.40.10">
    <property type="entry name" value="Immunoglobulins"/>
    <property type="match status" value="1"/>
</dbReference>
<dbReference type="SUPFAM" id="SSF49785">
    <property type="entry name" value="Galactose-binding domain-like"/>
    <property type="match status" value="1"/>
</dbReference>
<dbReference type="InterPro" id="IPR003961">
    <property type="entry name" value="FN3_dom"/>
</dbReference>
<dbReference type="SMART" id="SM00060">
    <property type="entry name" value="FN3"/>
    <property type="match status" value="1"/>
</dbReference>
<dbReference type="Pfam" id="PF00041">
    <property type="entry name" value="fn3"/>
    <property type="match status" value="1"/>
</dbReference>
<gene>
    <name evidence="3" type="ORF">IAA73_03265</name>
</gene>
<name>A0A9D9HT93_9BACT</name>
<feature type="domain" description="Fibronectin type-III" evidence="2">
    <location>
        <begin position="192"/>
        <end position="287"/>
    </location>
</feature>
<sequence>MKTTLLKSTLMALLFASSASVMAQPTTAAPTPPEYAASKVLSIYSDAFTPATGWNFGVWESGSSYSQIQVEGDNVAQFNVGSVDAGYFGWEFHSDVNAAAMTHLHLDVWMSEATTFHLFPICRTQPGEKSLDVTTLAGQWTSVDLNLDDYEEQGLDLSGVFQLKFADNIANKVLYVDNVYFYNNSTEIDTEKPQNLTATLVSSSYYSVVLNCSATDNSGAVNFKIEDAANQISQTAGAASGATVSVTVNNLQPSTTYNFTVSALDAEGNVCETTVQIDAATLAIPAPVTAPTHAEADVISIFSDVYEPATTFNIGGWGQTTTSTKVNLADGEEAYLMDKFNYVGWELNGNAPVFDASEMEYLHVDVYTPNAVAFRITPIWGDESLYACTPLNQNEWNSYDIPLSAFNGINLANIYQMKMEADNDDATVFVDNVYFWKNNSTSTLANEVVNEKWQMTVSNGQLTVYAEDSQNMAVYSLLGTCLHQTSGQNMAVALPAGTYIVKVGADTRKVLVY</sequence>
<dbReference type="InterPro" id="IPR008979">
    <property type="entry name" value="Galactose-bd-like_sf"/>
</dbReference>
<dbReference type="Gene3D" id="2.60.120.430">
    <property type="entry name" value="Galactose-binding lectin"/>
    <property type="match status" value="2"/>
</dbReference>
<dbReference type="Proteomes" id="UP000823641">
    <property type="component" value="Unassembled WGS sequence"/>
</dbReference>
<comment type="caution">
    <text evidence="3">The sequence shown here is derived from an EMBL/GenBank/DDBJ whole genome shotgun (WGS) entry which is preliminary data.</text>
</comment>
<reference evidence="3" key="1">
    <citation type="submission" date="2020-10" db="EMBL/GenBank/DDBJ databases">
        <authorList>
            <person name="Gilroy R."/>
        </authorList>
    </citation>
    <scope>NUCLEOTIDE SEQUENCE</scope>
    <source>
        <strain evidence="3">G3-3990</strain>
    </source>
</reference>
<evidence type="ECO:0000259" key="2">
    <source>
        <dbReference type="PROSITE" id="PS50853"/>
    </source>
</evidence>
<evidence type="ECO:0000313" key="4">
    <source>
        <dbReference type="Proteomes" id="UP000823641"/>
    </source>
</evidence>
<evidence type="ECO:0000256" key="1">
    <source>
        <dbReference type="SAM" id="SignalP"/>
    </source>
</evidence>
<dbReference type="CDD" id="cd00063">
    <property type="entry name" value="FN3"/>
    <property type="match status" value="1"/>
</dbReference>
<dbReference type="SUPFAM" id="SSF49265">
    <property type="entry name" value="Fibronectin type III"/>
    <property type="match status" value="1"/>
</dbReference>
<evidence type="ECO:0000313" key="3">
    <source>
        <dbReference type="EMBL" id="MBO8459339.1"/>
    </source>
</evidence>
<dbReference type="AlphaFoldDB" id="A0A9D9HT93"/>
<dbReference type="InterPro" id="IPR036116">
    <property type="entry name" value="FN3_sf"/>
</dbReference>
<dbReference type="PROSITE" id="PS50853">
    <property type="entry name" value="FN3"/>
    <property type="match status" value="1"/>
</dbReference>
<dbReference type="InterPro" id="IPR013783">
    <property type="entry name" value="Ig-like_fold"/>
</dbReference>
<dbReference type="EMBL" id="JADIMG010000033">
    <property type="protein sequence ID" value="MBO8459339.1"/>
    <property type="molecule type" value="Genomic_DNA"/>
</dbReference>